<reference evidence="8" key="1">
    <citation type="submission" date="2016-04" db="EMBL/GenBank/DDBJ databases">
        <authorList>
            <person name="Shah S.A."/>
            <person name="Garrett R.A."/>
        </authorList>
    </citation>
    <scope>NUCLEOTIDE SEQUENCE [LARGE SCALE GENOMIC DNA]</scope>
    <source>
        <strain evidence="8">ATCC 35091 / DSM 1616 / JCM 8930 / NBRC 15331 / P1</strain>
    </source>
</reference>
<dbReference type="AlphaFoldDB" id="A0A157T5Y4"/>
<dbReference type="GO" id="GO:1900753">
    <property type="term" value="P:doxorubicin transport"/>
    <property type="evidence" value="ECO:0007669"/>
    <property type="project" value="InterPro"/>
</dbReference>
<dbReference type="PROSITE" id="PS00211">
    <property type="entry name" value="ABC_TRANSPORTER_1"/>
    <property type="match status" value="1"/>
</dbReference>
<evidence type="ECO:0000256" key="5">
    <source>
        <dbReference type="ARBA" id="ARBA00049985"/>
    </source>
</evidence>
<proteinExistence type="inferred from homology"/>
<dbReference type="GeneID" id="27429328"/>
<dbReference type="InterPro" id="IPR003439">
    <property type="entry name" value="ABC_transporter-like_ATP-bd"/>
</dbReference>
<name>A0A157T5Y4_SACSO</name>
<evidence type="ECO:0000313" key="8">
    <source>
        <dbReference type="Proteomes" id="UP000076770"/>
    </source>
</evidence>
<dbReference type="SMART" id="SM00382">
    <property type="entry name" value="AAA"/>
    <property type="match status" value="1"/>
</dbReference>
<dbReference type="Pfam" id="PF00005">
    <property type="entry name" value="ABC_tran"/>
    <property type="match status" value="1"/>
</dbReference>
<accession>A0A157T5Y4</accession>
<dbReference type="InterPro" id="IPR005894">
    <property type="entry name" value="DrrA"/>
</dbReference>
<dbReference type="GO" id="GO:0005886">
    <property type="term" value="C:plasma membrane"/>
    <property type="evidence" value="ECO:0007669"/>
    <property type="project" value="UniProtKB-SubCell"/>
</dbReference>
<dbReference type="InterPro" id="IPR027417">
    <property type="entry name" value="P-loop_NTPase"/>
</dbReference>
<dbReference type="PROSITE" id="PS50893">
    <property type="entry name" value="ABC_TRANSPORTER_2"/>
    <property type="match status" value="1"/>
</dbReference>
<dbReference type="PANTHER" id="PTHR43582">
    <property type="entry name" value="LINEARMYCIN RESISTANCE ATP-BINDING PROTEIN LNRL"/>
    <property type="match status" value="1"/>
</dbReference>
<dbReference type="Proteomes" id="UP000076770">
    <property type="component" value="Chromosome i"/>
</dbReference>
<comment type="similarity">
    <text evidence="5">Belongs to the ABC transporter superfamily. Drug exporter-1 (DrugE1) (TC 3.A.1.105) family.</text>
</comment>
<dbReference type="PANTHER" id="PTHR43582:SF2">
    <property type="entry name" value="LINEARMYCIN RESISTANCE ATP-BINDING PROTEIN LNRL"/>
    <property type="match status" value="1"/>
</dbReference>
<evidence type="ECO:0000256" key="1">
    <source>
        <dbReference type="ARBA" id="ARBA00004413"/>
    </source>
</evidence>
<organism evidence="7 8">
    <name type="scientific">Saccharolobus solfataricus</name>
    <name type="common">Sulfolobus solfataricus</name>
    <dbReference type="NCBI Taxonomy" id="2287"/>
    <lineage>
        <taxon>Archaea</taxon>
        <taxon>Thermoproteota</taxon>
        <taxon>Thermoprotei</taxon>
        <taxon>Sulfolobales</taxon>
        <taxon>Sulfolobaceae</taxon>
        <taxon>Saccharolobus</taxon>
    </lineage>
</organism>
<comment type="subcellular location">
    <subcellularLocation>
        <location evidence="1">Cell membrane</location>
        <topology evidence="1">Peripheral membrane protein</topology>
        <orientation evidence="1">Cytoplasmic side</orientation>
    </subcellularLocation>
</comment>
<dbReference type="InterPro" id="IPR025302">
    <property type="entry name" value="DrrA1/2-like_C"/>
</dbReference>
<evidence type="ECO:0000256" key="3">
    <source>
        <dbReference type="ARBA" id="ARBA00022741"/>
    </source>
</evidence>
<evidence type="ECO:0000256" key="2">
    <source>
        <dbReference type="ARBA" id="ARBA00022448"/>
    </source>
</evidence>
<dbReference type="SUPFAM" id="SSF52540">
    <property type="entry name" value="P-loop containing nucleoside triphosphate hydrolases"/>
    <property type="match status" value="1"/>
</dbReference>
<dbReference type="OrthoDB" id="31298at2157"/>
<dbReference type="GO" id="GO:0005524">
    <property type="term" value="F:ATP binding"/>
    <property type="evidence" value="ECO:0007669"/>
    <property type="project" value="UniProtKB-KW"/>
</dbReference>
<dbReference type="GO" id="GO:0016887">
    <property type="term" value="F:ATP hydrolysis activity"/>
    <property type="evidence" value="ECO:0007669"/>
    <property type="project" value="InterPro"/>
</dbReference>
<dbReference type="GO" id="GO:0043215">
    <property type="term" value="P:daunorubicin transport"/>
    <property type="evidence" value="ECO:0007669"/>
    <property type="project" value="InterPro"/>
</dbReference>
<dbReference type="Pfam" id="PF13732">
    <property type="entry name" value="DrrA1-3_C"/>
    <property type="match status" value="1"/>
</dbReference>
<feature type="domain" description="ABC transporter" evidence="6">
    <location>
        <begin position="8"/>
        <end position="240"/>
    </location>
</feature>
<dbReference type="RefSeq" id="WP_063492851.1">
    <property type="nucleotide sequence ID" value="NZ_LT549890.1"/>
</dbReference>
<dbReference type="Gene3D" id="3.40.50.300">
    <property type="entry name" value="P-loop containing nucleotide triphosphate hydrolases"/>
    <property type="match status" value="1"/>
</dbReference>
<dbReference type="PATRIC" id="fig|2287.9.peg.3328"/>
<keyword evidence="4 7" id="KW-0067">ATP-binding</keyword>
<dbReference type="NCBIfam" id="TIGR01188">
    <property type="entry name" value="drrA"/>
    <property type="match status" value="1"/>
</dbReference>
<sequence length="333" mass="37470">MFFNNLAIYVKGLVKIYNDKVKALNGIDLEVEWGSAFALLGPNGAGKTTLIRILTTQIPSSGGSAYVGGYSVTDEADKVRKIIGYVPQEISVWTDLTAYDNLLIYSKIYGIPSSERKEKIEYILDRLGLYEVRKDLVKTFSGGMIRRLEIACALLTMPKILFLDEPTIGLDPVARKTVWEELRKFKEEHEMTIFFTTHYMDEADIYSDRIALIDNGKVVKTGTSEELKRSIGNVIISFEVEGVNLEILNKIKSISDVEDVIIKNNQVSVVVKDIDTVLPNLIDFIRGNGVKYRRIEVREITLDDVFIKYVGSSIEVRGRTSEVRQVRSRIGGG</sequence>
<keyword evidence="2" id="KW-0813">Transport</keyword>
<dbReference type="InterPro" id="IPR017871">
    <property type="entry name" value="ABC_transporter-like_CS"/>
</dbReference>
<evidence type="ECO:0000256" key="4">
    <source>
        <dbReference type="ARBA" id="ARBA00022840"/>
    </source>
</evidence>
<evidence type="ECO:0000259" key="6">
    <source>
        <dbReference type="PROSITE" id="PS50893"/>
    </source>
</evidence>
<evidence type="ECO:0000313" key="7">
    <source>
        <dbReference type="EMBL" id="SAI86722.1"/>
    </source>
</evidence>
<protein>
    <submittedName>
        <fullName evidence="7">ABC transporter ATP-binding protein</fullName>
    </submittedName>
</protein>
<keyword evidence="3" id="KW-0547">Nucleotide-binding</keyword>
<dbReference type="InterPro" id="IPR003593">
    <property type="entry name" value="AAA+_ATPase"/>
</dbReference>
<gene>
    <name evidence="7" type="ORF">SSOP1_3168</name>
</gene>
<dbReference type="EMBL" id="LT549890">
    <property type="protein sequence ID" value="SAI86722.1"/>
    <property type="molecule type" value="Genomic_DNA"/>
</dbReference>